<sequence>MDDTSPPEAFEKLERRLPENCVEYMLFVLDSNANLEGRKLLSSLESVRKAAVQLAEKLTKEYIWQRGGFDIKLRREDGLLFLHGTTDYSDSVEDEWLIVYILREVTKSFPNLWVRAFDSDGEFLLVEAAGVLPKWINPEIDAHRVWIHNGQLLLIPVDGDKGKPGLLTLPQAVDFLQSNPRALAHPSFVEEEAFYRLQKYPGHITASLHHSCITIPRKLAYILHAVPKSAAPAVEAFYLREPLAMKPLMTATSRTAPTTLAFPPTDLITVSIKLTKVLYAQLKFQPFSSIPPIWAQVLGPAERAATSKSATTEERKTFSRLETGMKISVGFELLSHNAATKDVRAAREVVIMLEDLAEDGDSVLPSNDDIKAWPHHDRDDDESWMDIDFNEFEKELEGRKRSAPSSSSRQKAADGVGFGDATTQADLRKMVERFEEFLNDDKAGVEGAEMGDSDDDDSDWDDDEDHSSDEDKEVSFDENEFARMMREMMGMPSGEMPASTTGGGNRKSDPRVIGDADMLDSTSENAKHEDEEEQIRSLTRQMETELNEHGALKLDATTEKPKALEGKSNEPIEKTTSPMGSKGKETARTGGIDAEEEDSDEESGDEEVDIDYNLAKNLLESFKSQGGLAGPAGNILGMMGMQLPRDEDEVEVGEEEVSGPSGAKGKGRKRQTQQWL</sequence>
<feature type="compositionally biased region" description="Acidic residues" evidence="1">
    <location>
        <begin position="646"/>
        <end position="657"/>
    </location>
</feature>
<dbReference type="PANTHER" id="PTHR13060">
    <property type="entry name" value="SGT1 PROTEIN HSGT1 SUPPRESSOR OF GCR2"/>
    <property type="match status" value="1"/>
</dbReference>
<dbReference type="AlphaFoldDB" id="A0AAD5RLW7"/>
<evidence type="ECO:0000256" key="1">
    <source>
        <dbReference type="SAM" id="MobiDB-lite"/>
    </source>
</evidence>
<dbReference type="Pfam" id="PF07093">
    <property type="entry name" value="SGT1"/>
    <property type="match status" value="1"/>
</dbReference>
<feature type="compositionally biased region" description="Basic residues" evidence="1">
    <location>
        <begin position="665"/>
        <end position="676"/>
    </location>
</feature>
<feature type="region of interest" description="Disordered" evidence="1">
    <location>
        <begin position="438"/>
        <end position="609"/>
    </location>
</feature>
<keyword evidence="3" id="KW-1185">Reference proteome</keyword>
<feature type="region of interest" description="Disordered" evidence="1">
    <location>
        <begin position="645"/>
        <end position="676"/>
    </location>
</feature>
<dbReference type="Proteomes" id="UP001201980">
    <property type="component" value="Unassembled WGS sequence"/>
</dbReference>
<proteinExistence type="predicted"/>
<feature type="compositionally biased region" description="Basic and acidic residues" evidence="1">
    <location>
        <begin position="542"/>
        <end position="573"/>
    </location>
</feature>
<organism evidence="2 3">
    <name type="scientific">Zalerion maritima</name>
    <dbReference type="NCBI Taxonomy" id="339359"/>
    <lineage>
        <taxon>Eukaryota</taxon>
        <taxon>Fungi</taxon>
        <taxon>Dikarya</taxon>
        <taxon>Ascomycota</taxon>
        <taxon>Pezizomycotina</taxon>
        <taxon>Sordariomycetes</taxon>
        <taxon>Lulworthiomycetidae</taxon>
        <taxon>Lulworthiales</taxon>
        <taxon>Lulworthiaceae</taxon>
        <taxon>Zalerion</taxon>
    </lineage>
</organism>
<evidence type="ECO:0000313" key="2">
    <source>
        <dbReference type="EMBL" id="KAJ2897671.1"/>
    </source>
</evidence>
<name>A0AAD5RLW7_9PEZI</name>
<evidence type="ECO:0000313" key="3">
    <source>
        <dbReference type="Proteomes" id="UP001201980"/>
    </source>
</evidence>
<evidence type="ECO:0008006" key="4">
    <source>
        <dbReference type="Google" id="ProtNLM"/>
    </source>
</evidence>
<protein>
    <recommendedName>
        <fullName evidence="4">Ecdysoneless</fullName>
    </recommendedName>
</protein>
<feature type="compositionally biased region" description="Basic and acidic residues" evidence="1">
    <location>
        <begin position="368"/>
        <end position="378"/>
    </location>
</feature>
<gene>
    <name evidence="2" type="ORF">MKZ38_004496</name>
</gene>
<dbReference type="EMBL" id="JAKWBI020000261">
    <property type="protein sequence ID" value="KAJ2897671.1"/>
    <property type="molecule type" value="Genomic_DNA"/>
</dbReference>
<feature type="compositionally biased region" description="Acidic residues" evidence="1">
    <location>
        <begin position="449"/>
        <end position="479"/>
    </location>
</feature>
<dbReference type="GO" id="GO:0005634">
    <property type="term" value="C:nucleus"/>
    <property type="evidence" value="ECO:0007669"/>
    <property type="project" value="TreeGrafter"/>
</dbReference>
<accession>A0AAD5RLW7</accession>
<feature type="region of interest" description="Disordered" evidence="1">
    <location>
        <begin position="395"/>
        <end position="420"/>
    </location>
</feature>
<feature type="region of interest" description="Disordered" evidence="1">
    <location>
        <begin position="363"/>
        <end position="382"/>
    </location>
</feature>
<feature type="compositionally biased region" description="Acidic residues" evidence="1">
    <location>
        <begin position="593"/>
        <end position="609"/>
    </location>
</feature>
<comment type="caution">
    <text evidence="2">The sequence shown here is derived from an EMBL/GenBank/DDBJ whole genome shotgun (WGS) entry which is preliminary data.</text>
</comment>
<reference evidence="2" key="1">
    <citation type="submission" date="2022-07" db="EMBL/GenBank/DDBJ databases">
        <title>Draft genome sequence of Zalerion maritima ATCC 34329, a (micro)plastics degrading marine fungus.</title>
        <authorList>
            <person name="Paco A."/>
            <person name="Goncalves M.F.M."/>
            <person name="Rocha-Santos T.A.P."/>
            <person name="Alves A."/>
        </authorList>
    </citation>
    <scope>NUCLEOTIDE SEQUENCE</scope>
    <source>
        <strain evidence="2">ATCC 34329</strain>
    </source>
</reference>
<dbReference type="PANTHER" id="PTHR13060:SF0">
    <property type="entry name" value="PROTEIN ECDYSONELESS HOMOLOG"/>
    <property type="match status" value="1"/>
</dbReference>
<dbReference type="InterPro" id="IPR010770">
    <property type="entry name" value="Ecd"/>
</dbReference>